<dbReference type="eggNOG" id="COG4636">
    <property type="taxonomic scope" value="Bacteria"/>
</dbReference>
<dbReference type="InterPro" id="IPR008538">
    <property type="entry name" value="Uma2"/>
</dbReference>
<dbReference type="PANTHER" id="PTHR34107">
    <property type="entry name" value="SLL0198 PROTEIN-RELATED"/>
    <property type="match status" value="1"/>
</dbReference>
<dbReference type="InterPro" id="IPR012296">
    <property type="entry name" value="Nuclease_put_TT1808"/>
</dbReference>
<dbReference type="SUPFAM" id="SSF52980">
    <property type="entry name" value="Restriction endonuclease-like"/>
    <property type="match status" value="1"/>
</dbReference>
<dbReference type="PANTHER" id="PTHR34107:SF2">
    <property type="entry name" value="SLL0888 PROTEIN"/>
    <property type="match status" value="1"/>
</dbReference>
<dbReference type="HOGENOM" id="CLU_076312_5_1_3"/>
<sequence length="195" mass="21926">MTQTPVKNLTFEDYVTYDDGTDNIYELVDGKLVMVPLPTADHGDTIDLLLDVFREQIRRYRQPWKAKDKAGVYTGKNPVTGKDRSRTPDVCVMTAVQWAELKADKRSAAVLKTPPLLVVEVVSPGSKKIDYEQKLAEYKTIKIPEYWIVDLRQSQVCVLLLAETGYETTVFTGNQRIISPTFPELAVTASQLLSA</sequence>
<evidence type="ECO:0000313" key="3">
    <source>
        <dbReference type="Proteomes" id="UP000003835"/>
    </source>
</evidence>
<dbReference type="EMBL" id="DS989883">
    <property type="protein sequence ID" value="EDX70716.1"/>
    <property type="molecule type" value="Genomic_DNA"/>
</dbReference>
<dbReference type="Proteomes" id="UP000003835">
    <property type="component" value="Unassembled WGS sequence"/>
</dbReference>
<dbReference type="CDD" id="cd06260">
    <property type="entry name" value="DUF820-like"/>
    <property type="match status" value="1"/>
</dbReference>
<reference evidence="2 3" key="1">
    <citation type="submission" date="2008-07" db="EMBL/GenBank/DDBJ databases">
        <authorList>
            <person name="Tandeau de Marsac N."/>
            <person name="Ferriera S."/>
            <person name="Johnson J."/>
            <person name="Kravitz S."/>
            <person name="Beeson K."/>
            <person name="Sutton G."/>
            <person name="Rogers Y.-H."/>
            <person name="Friedman R."/>
            <person name="Frazier M."/>
            <person name="Venter J.C."/>
        </authorList>
    </citation>
    <scope>NUCLEOTIDE SEQUENCE [LARGE SCALE GENOMIC DNA]</scope>
    <source>
        <strain evidence="2 3">PCC 7420</strain>
    </source>
</reference>
<protein>
    <recommendedName>
        <fullName evidence="1">Putative restriction endonuclease domain-containing protein</fullName>
    </recommendedName>
</protein>
<gene>
    <name evidence="2" type="ORF">MC7420_8144</name>
</gene>
<dbReference type="STRING" id="118168.MC7420_8144"/>
<dbReference type="RefSeq" id="WP_006106470.1">
    <property type="nucleotide sequence ID" value="NZ_DS989883.1"/>
</dbReference>
<evidence type="ECO:0000259" key="1">
    <source>
        <dbReference type="Pfam" id="PF05685"/>
    </source>
</evidence>
<organism evidence="2 3">
    <name type="scientific">Coleofasciculus chthonoplastes PCC 7420</name>
    <dbReference type="NCBI Taxonomy" id="118168"/>
    <lineage>
        <taxon>Bacteria</taxon>
        <taxon>Bacillati</taxon>
        <taxon>Cyanobacteriota</taxon>
        <taxon>Cyanophyceae</taxon>
        <taxon>Coleofasciculales</taxon>
        <taxon>Coleofasciculaceae</taxon>
        <taxon>Coleofasciculus</taxon>
    </lineage>
</organism>
<name>B4W500_9CYAN</name>
<evidence type="ECO:0000313" key="2">
    <source>
        <dbReference type="EMBL" id="EDX70716.1"/>
    </source>
</evidence>
<dbReference type="InterPro" id="IPR011335">
    <property type="entry name" value="Restrct_endonuc-II-like"/>
</dbReference>
<dbReference type="OrthoDB" id="428427at2"/>
<feature type="domain" description="Putative restriction endonuclease" evidence="1">
    <location>
        <begin position="11"/>
        <end position="188"/>
    </location>
</feature>
<dbReference type="Pfam" id="PF05685">
    <property type="entry name" value="Uma2"/>
    <property type="match status" value="1"/>
</dbReference>
<dbReference type="AlphaFoldDB" id="B4W500"/>
<keyword evidence="3" id="KW-1185">Reference proteome</keyword>
<accession>B4W500</accession>
<dbReference type="Gene3D" id="3.90.1570.10">
    <property type="entry name" value="tt1808, chain A"/>
    <property type="match status" value="1"/>
</dbReference>
<proteinExistence type="predicted"/>